<keyword evidence="1" id="KW-0547">Nucleotide-binding</keyword>
<dbReference type="SUPFAM" id="SSF90002">
    <property type="entry name" value="Hypothetical protein YjiA, C-terminal domain"/>
    <property type="match status" value="1"/>
</dbReference>
<dbReference type="Pfam" id="PF02492">
    <property type="entry name" value="cobW"/>
    <property type="match status" value="1"/>
</dbReference>
<comment type="catalytic activity">
    <reaction evidence="5">
        <text>GTP + H2O = GDP + phosphate + H(+)</text>
        <dbReference type="Rhea" id="RHEA:19669"/>
        <dbReference type="ChEBI" id="CHEBI:15377"/>
        <dbReference type="ChEBI" id="CHEBI:15378"/>
        <dbReference type="ChEBI" id="CHEBI:37565"/>
        <dbReference type="ChEBI" id="CHEBI:43474"/>
        <dbReference type="ChEBI" id="CHEBI:58189"/>
    </reaction>
    <physiologicalReaction direction="left-to-right" evidence="5">
        <dbReference type="Rhea" id="RHEA:19670"/>
    </physiologicalReaction>
</comment>
<proteinExistence type="inferred from homology"/>
<dbReference type="GO" id="GO:0016787">
    <property type="term" value="F:hydrolase activity"/>
    <property type="evidence" value="ECO:0007669"/>
    <property type="project" value="UniProtKB-KW"/>
</dbReference>
<keyword evidence="2" id="KW-0378">Hydrolase</keyword>
<feature type="region of interest" description="Disordered" evidence="6">
    <location>
        <begin position="262"/>
        <end position="292"/>
    </location>
</feature>
<dbReference type="InterPro" id="IPR003495">
    <property type="entry name" value="CobW/HypB/UreG_nucleotide-bd"/>
</dbReference>
<dbReference type="Gene3D" id="3.40.50.300">
    <property type="entry name" value="P-loop containing nucleotide triphosphate hydrolases"/>
    <property type="match status" value="1"/>
</dbReference>
<feature type="compositionally biased region" description="Basic residues" evidence="6">
    <location>
        <begin position="270"/>
        <end position="284"/>
    </location>
</feature>
<evidence type="ECO:0000256" key="4">
    <source>
        <dbReference type="ARBA" id="ARBA00034320"/>
    </source>
</evidence>
<evidence type="ECO:0000313" key="8">
    <source>
        <dbReference type="EMBL" id="VFR69948.1"/>
    </source>
</evidence>
<dbReference type="PANTHER" id="PTHR13748:SF62">
    <property type="entry name" value="COBW DOMAIN-CONTAINING PROTEIN"/>
    <property type="match status" value="1"/>
</dbReference>
<dbReference type="InterPro" id="IPR027417">
    <property type="entry name" value="P-loop_NTPase"/>
</dbReference>
<dbReference type="InterPro" id="IPR011629">
    <property type="entry name" value="CobW-like_C"/>
</dbReference>
<evidence type="ECO:0000256" key="5">
    <source>
        <dbReference type="ARBA" id="ARBA00049117"/>
    </source>
</evidence>
<dbReference type="EMBL" id="CAADIM010000011">
    <property type="protein sequence ID" value="VFR69948.1"/>
    <property type="molecule type" value="Genomic_DNA"/>
</dbReference>
<dbReference type="CDD" id="cd03112">
    <property type="entry name" value="CobW-like"/>
    <property type="match status" value="1"/>
</dbReference>
<dbReference type="GO" id="GO:0000166">
    <property type="term" value="F:nucleotide binding"/>
    <property type="evidence" value="ECO:0007669"/>
    <property type="project" value="UniProtKB-KW"/>
</dbReference>
<evidence type="ECO:0000256" key="1">
    <source>
        <dbReference type="ARBA" id="ARBA00022741"/>
    </source>
</evidence>
<evidence type="ECO:0000256" key="3">
    <source>
        <dbReference type="ARBA" id="ARBA00023186"/>
    </source>
</evidence>
<evidence type="ECO:0000256" key="2">
    <source>
        <dbReference type="ARBA" id="ARBA00022801"/>
    </source>
</evidence>
<dbReference type="InterPro" id="IPR051316">
    <property type="entry name" value="Zinc-reg_GTPase_activator"/>
</dbReference>
<evidence type="ECO:0000256" key="6">
    <source>
        <dbReference type="SAM" id="MobiDB-lite"/>
    </source>
</evidence>
<accession>A0A484T4Y1</accession>
<gene>
    <name evidence="8" type="ORF">ISE1_4242</name>
</gene>
<dbReference type="SUPFAM" id="SSF52540">
    <property type="entry name" value="P-loop containing nucleoside triphosphate hydrolases"/>
    <property type="match status" value="1"/>
</dbReference>
<dbReference type="InterPro" id="IPR036627">
    <property type="entry name" value="CobW-likC_sf"/>
</dbReference>
<feature type="region of interest" description="Disordered" evidence="6">
    <location>
        <begin position="1"/>
        <end position="37"/>
    </location>
</feature>
<dbReference type="Gene3D" id="3.30.1220.10">
    <property type="entry name" value="CobW-like, C-terminal domain"/>
    <property type="match status" value="1"/>
</dbReference>
<dbReference type="Pfam" id="PF07683">
    <property type="entry name" value="CobW_C"/>
    <property type="match status" value="1"/>
</dbReference>
<organism evidence="8">
    <name type="scientific">plant metagenome</name>
    <dbReference type="NCBI Taxonomy" id="1297885"/>
    <lineage>
        <taxon>unclassified sequences</taxon>
        <taxon>metagenomes</taxon>
        <taxon>organismal metagenomes</taxon>
    </lineage>
</organism>
<keyword evidence="3" id="KW-0143">Chaperone</keyword>
<dbReference type="PANTHER" id="PTHR13748">
    <property type="entry name" value="COBW-RELATED"/>
    <property type="match status" value="1"/>
</dbReference>
<feature type="domain" description="CobW C-terminal" evidence="7">
    <location>
        <begin position="312"/>
        <end position="406"/>
    </location>
</feature>
<evidence type="ECO:0000259" key="7">
    <source>
        <dbReference type="SMART" id="SM00833"/>
    </source>
</evidence>
<dbReference type="AlphaFoldDB" id="A0A484T4Y1"/>
<comment type="similarity">
    <text evidence="4">Belongs to the SIMIBI class G3E GTPase family. ZNG1 subfamily.</text>
</comment>
<reference evidence="8" key="1">
    <citation type="submission" date="2019-03" db="EMBL/GenBank/DDBJ databases">
        <authorList>
            <person name="Danneels B."/>
        </authorList>
    </citation>
    <scope>NUCLEOTIDE SEQUENCE</scope>
</reference>
<sequence>MLGAMPAAHFAPVPGQAEDKPGKPPNPARVPGMNTPRSLDQMVPVTILTGFLGAGKTTLLKRILTEYHGRRIAVIENEFGPESIDNDLLVQDSEEQIIELSNGCVCCTVRGDLMNTLNDLRKKREAGEVTFERIIIETTGMANPGPVCQTFFMDDDIAEYYRLDAVVTVVDAKHGMATLDAQEEAQKQVGFADRILVSKKDLVNEADYQALRHRLVRINPRASIESVHFGETELGKIIDISGFNLNTILDIDPQFLADEHPDAAHDHAHGHDHHHHGHDHGHHGHDHDHEGHDCSPGCNHGHHHHPAHNDDIGAFVFRSNKPFNPERLEEFLGGLVQVYGPDLLRYKGILYIKGVNRRMLFQGVHMMMGAEPGKPWTSQEKKATKMVFIGRKLPQEIFTRGLEQCLAS</sequence>
<dbReference type="SMART" id="SM00833">
    <property type="entry name" value="CobW_C"/>
    <property type="match status" value="1"/>
</dbReference>
<dbReference type="GO" id="GO:0005737">
    <property type="term" value="C:cytoplasm"/>
    <property type="evidence" value="ECO:0007669"/>
    <property type="project" value="TreeGrafter"/>
</dbReference>
<name>A0A484T4Y1_9ZZZZ</name>
<protein>
    <submittedName>
        <fullName evidence="8">Metal chaperone, involved in Zn homeostasis, GTPase of COG0523 family</fullName>
    </submittedName>
</protein>